<accession>A0ABR0N1C9</accession>
<keyword evidence="4" id="KW-1185">Reference proteome</keyword>
<dbReference type="Pfam" id="PF00078">
    <property type="entry name" value="RVT_1"/>
    <property type="match status" value="1"/>
</dbReference>
<dbReference type="Pfam" id="PF13456">
    <property type="entry name" value="RVT_3"/>
    <property type="match status" value="1"/>
</dbReference>
<evidence type="ECO:0000259" key="1">
    <source>
        <dbReference type="Pfam" id="PF00078"/>
    </source>
</evidence>
<dbReference type="InterPro" id="IPR043502">
    <property type="entry name" value="DNA/RNA_pol_sf"/>
</dbReference>
<dbReference type="Proteomes" id="UP001358586">
    <property type="component" value="Chromosome 11"/>
</dbReference>
<dbReference type="PANTHER" id="PTHR46890:SF48">
    <property type="entry name" value="RNA-DIRECTED DNA POLYMERASE"/>
    <property type="match status" value="1"/>
</dbReference>
<proteinExistence type="predicted"/>
<organism evidence="3 4">
    <name type="scientific">Gossypium arboreum</name>
    <name type="common">Tree cotton</name>
    <name type="synonym">Gossypium nanking</name>
    <dbReference type="NCBI Taxonomy" id="29729"/>
    <lineage>
        <taxon>Eukaryota</taxon>
        <taxon>Viridiplantae</taxon>
        <taxon>Streptophyta</taxon>
        <taxon>Embryophyta</taxon>
        <taxon>Tracheophyta</taxon>
        <taxon>Spermatophyta</taxon>
        <taxon>Magnoliopsida</taxon>
        <taxon>eudicotyledons</taxon>
        <taxon>Gunneridae</taxon>
        <taxon>Pentapetalae</taxon>
        <taxon>rosids</taxon>
        <taxon>malvids</taxon>
        <taxon>Malvales</taxon>
        <taxon>Malvaceae</taxon>
        <taxon>Malvoideae</taxon>
        <taxon>Gossypium</taxon>
    </lineage>
</organism>
<evidence type="ECO:0008006" key="5">
    <source>
        <dbReference type="Google" id="ProtNLM"/>
    </source>
</evidence>
<evidence type="ECO:0000313" key="3">
    <source>
        <dbReference type="EMBL" id="KAK5783612.1"/>
    </source>
</evidence>
<evidence type="ECO:0000313" key="4">
    <source>
        <dbReference type="Proteomes" id="UP001358586"/>
    </source>
</evidence>
<evidence type="ECO:0000259" key="2">
    <source>
        <dbReference type="Pfam" id="PF13456"/>
    </source>
</evidence>
<dbReference type="SUPFAM" id="SSF56672">
    <property type="entry name" value="DNA/RNA polymerases"/>
    <property type="match status" value="1"/>
</dbReference>
<feature type="domain" description="RNase H type-1" evidence="2">
    <location>
        <begin position="157"/>
        <end position="256"/>
    </location>
</feature>
<name>A0ABR0N1C9_GOSAR</name>
<feature type="domain" description="Reverse transcriptase" evidence="1">
    <location>
        <begin position="7"/>
        <end position="93"/>
    </location>
</feature>
<comment type="caution">
    <text evidence="3">The sequence shown here is derived from an EMBL/GenBank/DDBJ whole genome shotgun (WGS) entry which is preliminary data.</text>
</comment>
<sequence>MGKKGFMAVKLDMSKAYDRIEWEFIKQIMIQMGFANRWVNTIMQCVTTVSYSMVMNGHQGEKFQLTRGLCQGDPLSPFLFLLCGKGLSSLLRLAERDRLLRGVKTETKKFFRKLWKLQLPSKITIIIWRISWNYIPTLGNLRHRRLVTNARCPREFKSSSGLVVRGLMNEVLALKSIIHRNVASLFAAETFAGLEAVKLGIEMGLQEIQIMGDSLTVIKKCHSTATDYLVIGAIIRDIQSKKPYFQKIEFKHIQKTKKHKSP</sequence>
<dbReference type="InterPro" id="IPR052343">
    <property type="entry name" value="Retrotransposon-Effector_Assoc"/>
</dbReference>
<protein>
    <recommendedName>
        <fullName evidence="5">Reverse transcriptase</fullName>
    </recommendedName>
</protein>
<gene>
    <name evidence="3" type="ORF">PVK06_038121</name>
</gene>
<dbReference type="EMBL" id="JARKNE010000011">
    <property type="protein sequence ID" value="KAK5783612.1"/>
    <property type="molecule type" value="Genomic_DNA"/>
</dbReference>
<dbReference type="PANTHER" id="PTHR46890">
    <property type="entry name" value="NON-LTR RETROLELEMENT REVERSE TRANSCRIPTASE-LIKE PROTEIN-RELATED"/>
    <property type="match status" value="1"/>
</dbReference>
<dbReference type="InterPro" id="IPR000477">
    <property type="entry name" value="RT_dom"/>
</dbReference>
<reference evidence="3 4" key="1">
    <citation type="submission" date="2023-03" db="EMBL/GenBank/DDBJ databases">
        <title>WGS of Gossypium arboreum.</title>
        <authorList>
            <person name="Yu D."/>
        </authorList>
    </citation>
    <scope>NUCLEOTIDE SEQUENCE [LARGE SCALE GENOMIC DNA]</scope>
    <source>
        <tissue evidence="3">Leaf</tissue>
    </source>
</reference>
<dbReference type="InterPro" id="IPR002156">
    <property type="entry name" value="RNaseH_domain"/>
</dbReference>